<dbReference type="RefSeq" id="WP_132543895.1">
    <property type="nucleotide sequence ID" value="NZ_SLWY01000015.1"/>
</dbReference>
<dbReference type="Pfam" id="PF00877">
    <property type="entry name" value="NLPC_P60"/>
    <property type="match status" value="1"/>
</dbReference>
<dbReference type="GO" id="GO:0008234">
    <property type="term" value="F:cysteine-type peptidase activity"/>
    <property type="evidence" value="ECO:0007669"/>
    <property type="project" value="UniProtKB-KW"/>
</dbReference>
<dbReference type="InterPro" id="IPR000064">
    <property type="entry name" value="NLP_P60_dom"/>
</dbReference>
<dbReference type="Proteomes" id="UP000295765">
    <property type="component" value="Unassembled WGS sequence"/>
</dbReference>
<dbReference type="EMBL" id="SLWY01000015">
    <property type="protein sequence ID" value="TCO80300.1"/>
    <property type="molecule type" value="Genomic_DNA"/>
</dbReference>
<organism evidence="7 8">
    <name type="scientific">Plasticicumulans lactativorans</name>
    <dbReference type="NCBI Taxonomy" id="1133106"/>
    <lineage>
        <taxon>Bacteria</taxon>
        <taxon>Pseudomonadati</taxon>
        <taxon>Pseudomonadota</taxon>
        <taxon>Gammaproteobacteria</taxon>
        <taxon>Candidatus Competibacteraceae</taxon>
        <taxon>Plasticicumulans</taxon>
    </lineage>
</organism>
<dbReference type="PANTHER" id="PTHR47053">
    <property type="entry name" value="MUREIN DD-ENDOPEPTIDASE MEPH-RELATED"/>
    <property type="match status" value="1"/>
</dbReference>
<evidence type="ECO:0000313" key="7">
    <source>
        <dbReference type="EMBL" id="TCO80300.1"/>
    </source>
</evidence>
<evidence type="ECO:0000256" key="1">
    <source>
        <dbReference type="ARBA" id="ARBA00007074"/>
    </source>
</evidence>
<dbReference type="SUPFAM" id="SSF54001">
    <property type="entry name" value="Cysteine proteinases"/>
    <property type="match status" value="1"/>
</dbReference>
<protein>
    <submittedName>
        <fullName evidence="7">NlpC/P60 family protein</fullName>
    </submittedName>
</protein>
<evidence type="ECO:0000256" key="3">
    <source>
        <dbReference type="ARBA" id="ARBA00022801"/>
    </source>
</evidence>
<evidence type="ECO:0000256" key="4">
    <source>
        <dbReference type="ARBA" id="ARBA00022807"/>
    </source>
</evidence>
<dbReference type="InterPro" id="IPR038765">
    <property type="entry name" value="Papain-like_cys_pep_sf"/>
</dbReference>
<dbReference type="PANTHER" id="PTHR47053:SF1">
    <property type="entry name" value="MUREIN DD-ENDOPEPTIDASE MEPH-RELATED"/>
    <property type="match status" value="1"/>
</dbReference>
<dbReference type="GO" id="GO:0006508">
    <property type="term" value="P:proteolysis"/>
    <property type="evidence" value="ECO:0007669"/>
    <property type="project" value="UniProtKB-KW"/>
</dbReference>
<sequence length="147" mass="15717">MPRSARLAVALFAAALLAGCASAPSPLRERVLSNAERLIGTPYVAGGATPKGVDCSGLVQMAYARAGLRVPRSTEEQFRRGRHLDDVQPGDLLFFATEPDRVSHVGIYTGDGQMIHASSGSREVRKVGLGIPYWKSRYIGGVSYIDG</sequence>
<keyword evidence="4" id="KW-0788">Thiol protease</keyword>
<keyword evidence="3" id="KW-0378">Hydrolase</keyword>
<evidence type="ECO:0000256" key="2">
    <source>
        <dbReference type="ARBA" id="ARBA00022670"/>
    </source>
</evidence>
<keyword evidence="5" id="KW-0732">Signal</keyword>
<evidence type="ECO:0000259" key="6">
    <source>
        <dbReference type="PROSITE" id="PS51935"/>
    </source>
</evidence>
<feature type="signal peptide" evidence="5">
    <location>
        <begin position="1"/>
        <end position="23"/>
    </location>
</feature>
<comment type="similarity">
    <text evidence="1">Belongs to the peptidase C40 family.</text>
</comment>
<gene>
    <name evidence="7" type="ORF">EV699_11578</name>
</gene>
<name>A0A4V2SCR5_9GAMM</name>
<dbReference type="Gene3D" id="3.90.1720.10">
    <property type="entry name" value="endopeptidase domain like (from Nostoc punctiforme)"/>
    <property type="match status" value="1"/>
</dbReference>
<dbReference type="InterPro" id="IPR051202">
    <property type="entry name" value="Peptidase_C40"/>
</dbReference>
<evidence type="ECO:0000256" key="5">
    <source>
        <dbReference type="SAM" id="SignalP"/>
    </source>
</evidence>
<comment type="caution">
    <text evidence="7">The sequence shown here is derived from an EMBL/GenBank/DDBJ whole genome shotgun (WGS) entry which is preliminary data.</text>
</comment>
<dbReference type="OrthoDB" id="9807055at2"/>
<dbReference type="AlphaFoldDB" id="A0A4V2SCR5"/>
<feature type="chain" id="PRO_5020481150" evidence="5">
    <location>
        <begin position="24"/>
        <end position="147"/>
    </location>
</feature>
<proteinExistence type="inferred from homology"/>
<dbReference type="PROSITE" id="PS51257">
    <property type="entry name" value="PROKAR_LIPOPROTEIN"/>
    <property type="match status" value="1"/>
</dbReference>
<evidence type="ECO:0000313" key="8">
    <source>
        <dbReference type="Proteomes" id="UP000295765"/>
    </source>
</evidence>
<feature type="domain" description="NlpC/P60" evidence="6">
    <location>
        <begin position="25"/>
        <end position="145"/>
    </location>
</feature>
<keyword evidence="8" id="KW-1185">Reference proteome</keyword>
<accession>A0A4V2SCR5</accession>
<dbReference type="PROSITE" id="PS51935">
    <property type="entry name" value="NLPC_P60"/>
    <property type="match status" value="1"/>
</dbReference>
<keyword evidence="2" id="KW-0645">Protease</keyword>
<reference evidence="7 8" key="1">
    <citation type="submission" date="2019-03" db="EMBL/GenBank/DDBJ databases">
        <title>Genomic Encyclopedia of Type Strains, Phase IV (KMG-IV): sequencing the most valuable type-strain genomes for metagenomic binning, comparative biology and taxonomic classification.</title>
        <authorList>
            <person name="Goeker M."/>
        </authorList>
    </citation>
    <scope>NUCLEOTIDE SEQUENCE [LARGE SCALE GENOMIC DNA]</scope>
    <source>
        <strain evidence="7 8">DSM 25287</strain>
    </source>
</reference>